<evidence type="ECO:0000313" key="3">
    <source>
        <dbReference type="EMBL" id="MVN75473.1"/>
    </source>
</evidence>
<reference evidence="3 4" key="1">
    <citation type="submission" date="2019-12" db="EMBL/GenBank/DDBJ databases">
        <title>Hymenobacter sp. HMF4947 Genome sequencing and assembly.</title>
        <authorList>
            <person name="Kang H."/>
            <person name="Cha I."/>
            <person name="Kim H."/>
            <person name="Joh K."/>
        </authorList>
    </citation>
    <scope>NUCLEOTIDE SEQUENCE [LARGE SCALE GENOMIC DNA]</scope>
    <source>
        <strain evidence="3 4">HMF4947</strain>
    </source>
</reference>
<protein>
    <submittedName>
        <fullName evidence="3">Uncharacterized protein</fullName>
    </submittedName>
</protein>
<comment type="caution">
    <text evidence="3">The sequence shown here is derived from an EMBL/GenBank/DDBJ whole genome shotgun (WGS) entry which is preliminary data.</text>
</comment>
<sequence length="81" mass="9017">MLKLAEAKRFLLDWQPTGVGLRWVLALAWWLVLGGLLRRGLRSALGSEGASEYPSGPPIKPRRPKGQPRRELPRQPYSAAA</sequence>
<name>A0A7K1TAQ9_9BACT</name>
<feature type="region of interest" description="Disordered" evidence="1">
    <location>
        <begin position="46"/>
        <end position="81"/>
    </location>
</feature>
<dbReference type="AlphaFoldDB" id="A0A7K1TAQ9"/>
<gene>
    <name evidence="3" type="ORF">GO988_03965</name>
</gene>
<keyword evidence="2" id="KW-0812">Transmembrane</keyword>
<proteinExistence type="predicted"/>
<organism evidence="3 4">
    <name type="scientific">Hymenobacter ginkgonis</name>
    <dbReference type="NCBI Taxonomy" id="2682976"/>
    <lineage>
        <taxon>Bacteria</taxon>
        <taxon>Pseudomonadati</taxon>
        <taxon>Bacteroidota</taxon>
        <taxon>Cytophagia</taxon>
        <taxon>Cytophagales</taxon>
        <taxon>Hymenobacteraceae</taxon>
        <taxon>Hymenobacter</taxon>
    </lineage>
</organism>
<dbReference type="EMBL" id="WQKZ01000001">
    <property type="protein sequence ID" value="MVN75473.1"/>
    <property type="molecule type" value="Genomic_DNA"/>
</dbReference>
<evidence type="ECO:0000256" key="2">
    <source>
        <dbReference type="SAM" id="Phobius"/>
    </source>
</evidence>
<keyword evidence="2" id="KW-0472">Membrane</keyword>
<feature type="transmembrane region" description="Helical" evidence="2">
    <location>
        <begin position="20"/>
        <end position="37"/>
    </location>
</feature>
<evidence type="ECO:0000313" key="4">
    <source>
        <dbReference type="Proteomes" id="UP000441336"/>
    </source>
</evidence>
<keyword evidence="2" id="KW-1133">Transmembrane helix</keyword>
<evidence type="ECO:0000256" key="1">
    <source>
        <dbReference type="SAM" id="MobiDB-lite"/>
    </source>
</evidence>
<accession>A0A7K1TAQ9</accession>
<keyword evidence="4" id="KW-1185">Reference proteome</keyword>
<dbReference type="Proteomes" id="UP000441336">
    <property type="component" value="Unassembled WGS sequence"/>
</dbReference>
<dbReference type="RefSeq" id="WP_157562208.1">
    <property type="nucleotide sequence ID" value="NZ_WQKZ01000001.1"/>
</dbReference>